<dbReference type="GO" id="GO:0004860">
    <property type="term" value="F:protein kinase inhibitor activity"/>
    <property type="evidence" value="ECO:0007669"/>
    <property type="project" value="TreeGrafter"/>
</dbReference>
<evidence type="ECO:0000313" key="2">
    <source>
        <dbReference type="EMBL" id="KAJ5240009.1"/>
    </source>
</evidence>
<protein>
    <submittedName>
        <fullName evidence="2">DUF1168 domain protein</fullName>
    </submittedName>
</protein>
<dbReference type="GeneID" id="83201228"/>
<dbReference type="AlphaFoldDB" id="A0A9W9TUI4"/>
<feature type="compositionally biased region" description="Basic residues" evidence="1">
    <location>
        <begin position="128"/>
        <end position="140"/>
    </location>
</feature>
<name>A0A9W9TUI4_9EURO</name>
<dbReference type="GO" id="GO:0019901">
    <property type="term" value="F:protein kinase binding"/>
    <property type="evidence" value="ECO:0007669"/>
    <property type="project" value="TreeGrafter"/>
</dbReference>
<feature type="region of interest" description="Disordered" evidence="1">
    <location>
        <begin position="1"/>
        <end position="81"/>
    </location>
</feature>
<dbReference type="InterPro" id="IPR009548">
    <property type="entry name" value="Prkrip1"/>
</dbReference>
<feature type="compositionally biased region" description="Polar residues" evidence="1">
    <location>
        <begin position="9"/>
        <end position="18"/>
    </location>
</feature>
<evidence type="ECO:0000256" key="1">
    <source>
        <dbReference type="SAM" id="MobiDB-lite"/>
    </source>
</evidence>
<dbReference type="PANTHER" id="PTHR13507">
    <property type="entry name" value="PRKR-INTERACTING PROTEIN 1"/>
    <property type="match status" value="1"/>
</dbReference>
<feature type="region of interest" description="Disordered" evidence="1">
    <location>
        <begin position="98"/>
        <end position="206"/>
    </location>
</feature>
<keyword evidence="3" id="KW-1185">Reference proteome</keyword>
<dbReference type="GO" id="GO:0003725">
    <property type="term" value="F:double-stranded RNA binding"/>
    <property type="evidence" value="ECO:0007669"/>
    <property type="project" value="InterPro"/>
</dbReference>
<dbReference type="EMBL" id="JAPQKS010000003">
    <property type="protein sequence ID" value="KAJ5240009.1"/>
    <property type="molecule type" value="Genomic_DNA"/>
</dbReference>
<gene>
    <name evidence="2" type="ORF">N7468_004628</name>
</gene>
<organism evidence="2 3">
    <name type="scientific">Penicillium chermesinum</name>
    <dbReference type="NCBI Taxonomy" id="63820"/>
    <lineage>
        <taxon>Eukaryota</taxon>
        <taxon>Fungi</taxon>
        <taxon>Dikarya</taxon>
        <taxon>Ascomycota</taxon>
        <taxon>Pezizomycotina</taxon>
        <taxon>Eurotiomycetes</taxon>
        <taxon>Eurotiomycetidae</taxon>
        <taxon>Eurotiales</taxon>
        <taxon>Aspergillaceae</taxon>
        <taxon>Penicillium</taxon>
    </lineage>
</organism>
<dbReference type="PANTHER" id="PTHR13507:SF0">
    <property type="entry name" value="PRKR-INTERACTING PROTEIN 1"/>
    <property type="match status" value="1"/>
</dbReference>
<reference evidence="2" key="2">
    <citation type="journal article" date="2023" name="IMA Fungus">
        <title>Comparative genomic study of the Penicillium genus elucidates a diverse pangenome and 15 lateral gene transfer events.</title>
        <authorList>
            <person name="Petersen C."/>
            <person name="Sorensen T."/>
            <person name="Nielsen M.R."/>
            <person name="Sondergaard T.E."/>
            <person name="Sorensen J.L."/>
            <person name="Fitzpatrick D.A."/>
            <person name="Frisvad J.C."/>
            <person name="Nielsen K.L."/>
        </authorList>
    </citation>
    <scope>NUCLEOTIDE SEQUENCE</scope>
    <source>
        <strain evidence="2">IBT 19713</strain>
    </source>
</reference>
<dbReference type="Proteomes" id="UP001150941">
    <property type="component" value="Unassembled WGS sequence"/>
</dbReference>
<sequence length="206" mass="23091">MSEPGPESIPTSANPRNQRPNKRRALDRYGEQAAEIENLFKDPSKEIQFPSAKKRATGLPPPPEIVPNVQGSSAGAGSGEFHVYKASRRREEERLAMMQAEVEKAENDAKWQKERDEIKRKEEEKTAKNRRRREKRRAGANKKNSAANVGETDQASKPSVAPRRPMGGTEGSGDEHAQKDEAQNEEARQEEARQEEAQGLIIHDDD</sequence>
<comment type="caution">
    <text evidence="2">The sequence shown here is derived from an EMBL/GenBank/DDBJ whole genome shotgun (WGS) entry which is preliminary data.</text>
</comment>
<feature type="compositionally biased region" description="Polar residues" evidence="1">
    <location>
        <begin position="145"/>
        <end position="157"/>
    </location>
</feature>
<reference evidence="2" key="1">
    <citation type="submission" date="2022-11" db="EMBL/GenBank/DDBJ databases">
        <authorList>
            <person name="Petersen C."/>
        </authorList>
    </citation>
    <scope>NUCLEOTIDE SEQUENCE</scope>
    <source>
        <strain evidence="2">IBT 19713</strain>
    </source>
</reference>
<dbReference type="RefSeq" id="XP_058332928.1">
    <property type="nucleotide sequence ID" value="XM_058473925.1"/>
</dbReference>
<proteinExistence type="predicted"/>
<accession>A0A9W9TUI4</accession>
<feature type="compositionally biased region" description="Basic and acidic residues" evidence="1">
    <location>
        <begin position="98"/>
        <end position="127"/>
    </location>
</feature>
<dbReference type="GO" id="GO:0005730">
    <property type="term" value="C:nucleolus"/>
    <property type="evidence" value="ECO:0007669"/>
    <property type="project" value="TreeGrafter"/>
</dbReference>
<evidence type="ECO:0000313" key="3">
    <source>
        <dbReference type="Proteomes" id="UP001150941"/>
    </source>
</evidence>
<feature type="compositionally biased region" description="Basic and acidic residues" evidence="1">
    <location>
        <begin position="173"/>
        <end position="196"/>
    </location>
</feature>
<dbReference type="OrthoDB" id="10067079at2759"/>
<dbReference type="Pfam" id="PF06658">
    <property type="entry name" value="DUF1168"/>
    <property type="match status" value="1"/>
</dbReference>